<accession>A0A6C0E0E2</accession>
<sequence length="30" mass="3713">MTESEIEIYKNRLSIERTFNRIKNNKKIMI</sequence>
<proteinExistence type="predicted"/>
<reference evidence="1" key="1">
    <citation type="journal article" date="2020" name="Nature">
        <title>Giant virus diversity and host interactions through global metagenomics.</title>
        <authorList>
            <person name="Schulz F."/>
            <person name="Roux S."/>
            <person name="Paez-Espino D."/>
            <person name="Jungbluth S."/>
            <person name="Walsh D.A."/>
            <person name="Denef V.J."/>
            <person name="McMahon K.D."/>
            <person name="Konstantinidis K.T."/>
            <person name="Eloe-Fadrosh E.A."/>
            <person name="Kyrpides N.C."/>
            <person name="Woyke T."/>
        </authorList>
    </citation>
    <scope>NUCLEOTIDE SEQUENCE</scope>
    <source>
        <strain evidence="1">GVMAG-M-3300023179-103</strain>
    </source>
</reference>
<evidence type="ECO:0000313" key="1">
    <source>
        <dbReference type="EMBL" id="QHT21759.1"/>
    </source>
</evidence>
<dbReference type="EMBL" id="MN739696">
    <property type="protein sequence ID" value="QHT21759.1"/>
    <property type="molecule type" value="Genomic_DNA"/>
</dbReference>
<name>A0A6C0E0E2_9ZZZZ</name>
<organism evidence="1">
    <name type="scientific">viral metagenome</name>
    <dbReference type="NCBI Taxonomy" id="1070528"/>
    <lineage>
        <taxon>unclassified sequences</taxon>
        <taxon>metagenomes</taxon>
        <taxon>organismal metagenomes</taxon>
    </lineage>
</organism>
<protein>
    <submittedName>
        <fullName evidence="1">Uncharacterized protein</fullName>
    </submittedName>
</protein>
<dbReference type="AlphaFoldDB" id="A0A6C0E0E2"/>